<organism evidence="1 2">
    <name type="scientific">Prevotella multiformis DSM 16608</name>
    <dbReference type="NCBI Taxonomy" id="888743"/>
    <lineage>
        <taxon>Bacteria</taxon>
        <taxon>Pseudomonadati</taxon>
        <taxon>Bacteroidota</taxon>
        <taxon>Bacteroidia</taxon>
        <taxon>Bacteroidales</taxon>
        <taxon>Prevotellaceae</taxon>
        <taxon>Prevotella</taxon>
    </lineage>
</organism>
<reference evidence="1 2" key="1">
    <citation type="submission" date="2011-01" db="EMBL/GenBank/DDBJ databases">
        <authorList>
            <person name="Muzny D."/>
            <person name="Qin X."/>
            <person name="Deng J."/>
            <person name="Jiang H."/>
            <person name="Liu Y."/>
            <person name="Qu J."/>
            <person name="Song X.-Z."/>
            <person name="Zhang L."/>
            <person name="Thornton R."/>
            <person name="Coyle M."/>
            <person name="Francisco L."/>
            <person name="Jackson L."/>
            <person name="Javaid M."/>
            <person name="Korchina V."/>
            <person name="Kovar C."/>
            <person name="Mata R."/>
            <person name="Mathew T."/>
            <person name="Ngo R."/>
            <person name="Nguyen L."/>
            <person name="Nguyen N."/>
            <person name="Okwuonu G."/>
            <person name="Ongeri F."/>
            <person name="Pham C."/>
            <person name="Simmons D."/>
            <person name="Wilczek-Boney K."/>
            <person name="Hale W."/>
            <person name="Jakkamsetti A."/>
            <person name="Pham P."/>
            <person name="Ruth R."/>
            <person name="San Lucas F."/>
            <person name="Warren J."/>
            <person name="Zhang J."/>
            <person name="Zhao Z."/>
            <person name="Zhou C."/>
            <person name="Zhu D."/>
            <person name="Lee S."/>
            <person name="Bess C."/>
            <person name="Blankenburg K."/>
            <person name="Forbes L."/>
            <person name="Fu Q."/>
            <person name="Gubbala S."/>
            <person name="Hirani K."/>
            <person name="Jayaseelan J.C."/>
            <person name="Lara F."/>
            <person name="Munidasa M."/>
            <person name="Palculict T."/>
            <person name="Patil S."/>
            <person name="Pu L.-L."/>
            <person name="Saada N."/>
            <person name="Tang L."/>
            <person name="Weissenberger G."/>
            <person name="Zhu Y."/>
            <person name="Hemphill L."/>
            <person name="Shang Y."/>
            <person name="Youmans B."/>
            <person name="Ayvaz T."/>
            <person name="Ross M."/>
            <person name="Santibanez J."/>
            <person name="Aqrawi P."/>
            <person name="Gross S."/>
            <person name="Joshi V."/>
            <person name="Fowler G."/>
            <person name="Nazareth L."/>
            <person name="Reid J."/>
            <person name="Worley K."/>
            <person name="Petrosino J."/>
            <person name="Highlander S."/>
            <person name="Gibbs R."/>
        </authorList>
    </citation>
    <scope>NUCLEOTIDE SEQUENCE [LARGE SCALE GENOMIC DNA]</scope>
    <source>
        <strain evidence="1 2">DSM 16608</strain>
    </source>
</reference>
<evidence type="ECO:0000313" key="1">
    <source>
        <dbReference type="EMBL" id="EGC20632.1"/>
    </source>
</evidence>
<proteinExistence type="predicted"/>
<evidence type="ECO:0000313" key="2">
    <source>
        <dbReference type="Proteomes" id="UP000005697"/>
    </source>
</evidence>
<protein>
    <submittedName>
        <fullName evidence="1">Uncharacterized protein</fullName>
    </submittedName>
</protein>
<sequence length="42" mass="4681">MMGDGGVPAMRPDPESVCGRRLQLWRVMGWQPAIKVLTDVPE</sequence>
<name>F0F5L3_9BACT</name>
<comment type="caution">
    <text evidence="1">The sequence shown here is derived from an EMBL/GenBank/DDBJ whole genome shotgun (WGS) entry which is preliminary data.</text>
</comment>
<accession>F0F5L3</accession>
<dbReference type="AlphaFoldDB" id="F0F5L3"/>
<dbReference type="STRING" id="888743.HMPREF9141_0879"/>
<keyword evidence="2" id="KW-1185">Reference proteome</keyword>
<dbReference type="EMBL" id="AEWX01000013">
    <property type="protein sequence ID" value="EGC20632.1"/>
    <property type="molecule type" value="Genomic_DNA"/>
</dbReference>
<dbReference type="HOGENOM" id="CLU_3255850_0_0_10"/>
<gene>
    <name evidence="1" type="ORF">HMPREF9141_0879</name>
</gene>
<dbReference type="Proteomes" id="UP000005697">
    <property type="component" value="Unassembled WGS sequence"/>
</dbReference>